<dbReference type="PATRIC" id="fig|880071.3.peg.132"/>
<name>I4AF98_BERLS</name>
<accession>I4AF98</accession>
<protein>
    <submittedName>
        <fullName evidence="1">Uncharacterized protein</fullName>
    </submittedName>
</protein>
<organism evidence="1 2">
    <name type="scientific">Bernardetia litoralis (strain ATCC 23117 / DSM 6794 / NBRC 15988 / NCIMB 1366 / Fx l1 / Sio-4)</name>
    <name type="common">Flexibacter litoralis</name>
    <dbReference type="NCBI Taxonomy" id="880071"/>
    <lineage>
        <taxon>Bacteria</taxon>
        <taxon>Pseudomonadati</taxon>
        <taxon>Bacteroidota</taxon>
        <taxon>Cytophagia</taxon>
        <taxon>Cytophagales</taxon>
        <taxon>Bernardetiaceae</taxon>
        <taxon>Bernardetia</taxon>
    </lineage>
</organism>
<dbReference type="KEGG" id="fli:Fleli_0133"/>
<reference evidence="2" key="1">
    <citation type="submission" date="2012-06" db="EMBL/GenBank/DDBJ databases">
        <title>The complete genome of Flexibacter litoralis DSM 6794.</title>
        <authorList>
            <person name="Lucas S."/>
            <person name="Copeland A."/>
            <person name="Lapidus A."/>
            <person name="Glavina del Rio T."/>
            <person name="Dalin E."/>
            <person name="Tice H."/>
            <person name="Bruce D."/>
            <person name="Goodwin L."/>
            <person name="Pitluck S."/>
            <person name="Peters L."/>
            <person name="Ovchinnikova G."/>
            <person name="Lu M."/>
            <person name="Kyrpides N."/>
            <person name="Mavromatis K."/>
            <person name="Ivanova N."/>
            <person name="Brettin T."/>
            <person name="Detter J.C."/>
            <person name="Han C."/>
            <person name="Larimer F."/>
            <person name="Land M."/>
            <person name="Hauser L."/>
            <person name="Markowitz V."/>
            <person name="Cheng J.-F."/>
            <person name="Hugenholtz P."/>
            <person name="Woyke T."/>
            <person name="Wu D."/>
            <person name="Spring S."/>
            <person name="Lang E."/>
            <person name="Kopitz M."/>
            <person name="Brambilla E."/>
            <person name="Klenk H.-P."/>
            <person name="Eisen J.A."/>
        </authorList>
    </citation>
    <scope>NUCLEOTIDE SEQUENCE [LARGE SCALE GENOMIC DNA]</scope>
    <source>
        <strain evidence="2">ATCC 23117 / DSM 6794 / NBRC 15988 / NCIMB 1366 / Sio-4</strain>
    </source>
</reference>
<proteinExistence type="predicted"/>
<dbReference type="Proteomes" id="UP000006054">
    <property type="component" value="Chromosome"/>
</dbReference>
<dbReference type="eggNOG" id="ENOG50348WD">
    <property type="taxonomic scope" value="Bacteria"/>
</dbReference>
<dbReference type="HOGENOM" id="CLU_1692902_0_0_10"/>
<evidence type="ECO:0000313" key="2">
    <source>
        <dbReference type="Proteomes" id="UP000006054"/>
    </source>
</evidence>
<dbReference type="RefSeq" id="WP_014796101.1">
    <property type="nucleotide sequence ID" value="NC_018018.1"/>
</dbReference>
<dbReference type="OrthoDB" id="9812438at2"/>
<dbReference type="AlphaFoldDB" id="I4AF98"/>
<dbReference type="EMBL" id="CP003345">
    <property type="protein sequence ID" value="AFM02633.1"/>
    <property type="molecule type" value="Genomic_DNA"/>
</dbReference>
<evidence type="ECO:0000313" key="1">
    <source>
        <dbReference type="EMBL" id="AFM02633.1"/>
    </source>
</evidence>
<sequence>MNNQEIIKDIICQVLVKQKSKEIIYKALNEFLPNYEKLDFSLYSKIDDEDYVFESEKKVIDYFINTPNLKQTFYWAKEQNNQDKIMVGANITNDNMLIISLTLDGTLEIERKYYLRLKQFLDSQIGVISYINPVEYDNGQDFIERYELMKYDFEK</sequence>
<dbReference type="STRING" id="880071.Fleli_0133"/>
<keyword evidence="2" id="KW-1185">Reference proteome</keyword>
<gene>
    <name evidence="1" type="ordered locus">Fleli_0133</name>
</gene>